<comment type="caution">
    <text evidence="2">The sequence shown here is derived from an EMBL/GenBank/DDBJ whole genome shotgun (WGS) entry which is preliminary data.</text>
</comment>
<evidence type="ECO:0000313" key="3">
    <source>
        <dbReference type="Proteomes" id="UP000626242"/>
    </source>
</evidence>
<organism evidence="2 3">
    <name type="scientific">Kaistella pullorum</name>
    <dbReference type="NCBI Taxonomy" id="2763074"/>
    <lineage>
        <taxon>Bacteria</taxon>
        <taxon>Pseudomonadati</taxon>
        <taxon>Bacteroidota</taxon>
        <taxon>Flavobacteriia</taxon>
        <taxon>Flavobacteriales</taxon>
        <taxon>Weeksellaceae</taxon>
        <taxon>Chryseobacterium group</taxon>
        <taxon>Kaistella</taxon>
    </lineage>
</organism>
<dbReference type="Pfam" id="PF22765">
    <property type="entry name" value="DUF7010"/>
    <property type="match status" value="1"/>
</dbReference>
<evidence type="ECO:0000256" key="1">
    <source>
        <dbReference type="SAM" id="Phobius"/>
    </source>
</evidence>
<feature type="transmembrane region" description="Helical" evidence="1">
    <location>
        <begin position="47"/>
        <end position="64"/>
    </location>
</feature>
<feature type="transmembrane region" description="Helical" evidence="1">
    <location>
        <begin position="136"/>
        <end position="153"/>
    </location>
</feature>
<dbReference type="EMBL" id="JACSPS010000002">
    <property type="protein sequence ID" value="MBD8017706.1"/>
    <property type="molecule type" value="Genomic_DNA"/>
</dbReference>
<sequence length="187" mass="21234">MQGIGRTLEDQKNEFKRGKLLATPIAGLIAWSAVAISGMFFSDQITVWVLFISTGSIVYLGMGISKLTGEDFLDKSKPKNTFNTLFFYTAAQAILVYSIAIPFFIENYTSLPLTVGILTGLMWLPLSWIIDHWIGIFHSLVRTISVLTLWYLFPEERFVFIPLAIVVIYVISIIILSNRYKKEKLNQ</sequence>
<dbReference type="RefSeq" id="WP_251832919.1">
    <property type="nucleotide sequence ID" value="NZ_JACSPS010000002.1"/>
</dbReference>
<accession>A0ABR8WLZ2</accession>
<keyword evidence="1" id="KW-0812">Transmembrane</keyword>
<keyword evidence="1" id="KW-1133">Transmembrane helix</keyword>
<evidence type="ECO:0000313" key="2">
    <source>
        <dbReference type="EMBL" id="MBD8017706.1"/>
    </source>
</evidence>
<reference evidence="2 3" key="1">
    <citation type="submission" date="2020-08" db="EMBL/GenBank/DDBJ databases">
        <title>A Genomic Blueprint of the Chicken Gut Microbiome.</title>
        <authorList>
            <person name="Gilroy R."/>
            <person name="Ravi A."/>
            <person name="Getino M."/>
            <person name="Pursley I."/>
            <person name="Horton D.L."/>
            <person name="Alikhan N.-F."/>
            <person name="Baker D."/>
            <person name="Gharbi K."/>
            <person name="Hall N."/>
            <person name="Watson M."/>
            <person name="Adriaenssens E.M."/>
            <person name="Foster-Nyarko E."/>
            <person name="Jarju S."/>
            <person name="Secka A."/>
            <person name="Antonio M."/>
            <person name="Oren A."/>
            <person name="Chaudhuri R."/>
            <person name="La Ragione R.M."/>
            <person name="Hildebrand F."/>
            <person name="Pallen M.J."/>
        </authorList>
    </citation>
    <scope>NUCLEOTIDE SEQUENCE [LARGE SCALE GENOMIC DNA]</scope>
    <source>
        <strain evidence="2 3">Sa1CVA4</strain>
    </source>
</reference>
<feature type="transmembrane region" description="Helical" evidence="1">
    <location>
        <begin position="111"/>
        <end position="129"/>
    </location>
</feature>
<proteinExistence type="predicted"/>
<dbReference type="InterPro" id="IPR053824">
    <property type="entry name" value="DUF7010"/>
</dbReference>
<feature type="transmembrane region" description="Helical" evidence="1">
    <location>
        <begin position="159"/>
        <end position="177"/>
    </location>
</feature>
<keyword evidence="1" id="KW-0472">Membrane</keyword>
<dbReference type="Proteomes" id="UP000626242">
    <property type="component" value="Unassembled WGS sequence"/>
</dbReference>
<name>A0ABR8WLZ2_9FLAO</name>
<gene>
    <name evidence="2" type="ORF">H9628_04415</name>
</gene>
<protein>
    <submittedName>
        <fullName evidence="2">Uncharacterized protein</fullName>
    </submittedName>
</protein>
<keyword evidence="3" id="KW-1185">Reference proteome</keyword>
<feature type="transmembrane region" description="Helical" evidence="1">
    <location>
        <begin position="20"/>
        <end position="41"/>
    </location>
</feature>
<feature type="transmembrane region" description="Helical" evidence="1">
    <location>
        <begin position="85"/>
        <end position="105"/>
    </location>
</feature>